<dbReference type="InterPro" id="IPR026555">
    <property type="entry name" value="NSL3/Tex30"/>
</dbReference>
<accession>A0A1T4NDT9</accession>
<keyword evidence="3" id="KW-1185">Reference proteome</keyword>
<keyword evidence="2" id="KW-0378">Hydrolase</keyword>
<dbReference type="OrthoDB" id="9810066at2"/>
<organism evidence="2 3">
    <name type="scientific">Marinactinospora thermotolerans DSM 45154</name>
    <dbReference type="NCBI Taxonomy" id="1122192"/>
    <lineage>
        <taxon>Bacteria</taxon>
        <taxon>Bacillati</taxon>
        <taxon>Actinomycetota</taxon>
        <taxon>Actinomycetes</taxon>
        <taxon>Streptosporangiales</taxon>
        <taxon>Nocardiopsidaceae</taxon>
        <taxon>Marinactinospora</taxon>
    </lineage>
</organism>
<dbReference type="GO" id="GO:0016787">
    <property type="term" value="F:hydrolase activity"/>
    <property type="evidence" value="ECO:0007669"/>
    <property type="project" value="UniProtKB-KW"/>
</dbReference>
<dbReference type="PANTHER" id="PTHR13136">
    <property type="entry name" value="TESTIS DEVELOPMENT PROTEIN PRTD"/>
    <property type="match status" value="1"/>
</dbReference>
<reference evidence="2 3" key="1">
    <citation type="submission" date="2017-02" db="EMBL/GenBank/DDBJ databases">
        <authorList>
            <person name="Peterson S.W."/>
        </authorList>
    </citation>
    <scope>NUCLEOTIDE SEQUENCE [LARGE SCALE GENOMIC DNA]</scope>
    <source>
        <strain evidence="2 3">DSM 45154</strain>
    </source>
</reference>
<dbReference type="Proteomes" id="UP000190637">
    <property type="component" value="Unassembled WGS sequence"/>
</dbReference>
<proteinExistence type="predicted"/>
<feature type="domain" description="Dienelactone hydrolase" evidence="1">
    <location>
        <begin position="25"/>
        <end position="197"/>
    </location>
</feature>
<sequence>MDTTNVTVQTARTALPGDLTLFPEARGVVVFAHGSGSSRLSPRNRAVAEALNRARFATLLFDLLDEEEEARDRVTGELRFDIELLGERLTGAVDWLTASSPAAGLPVALFGASTGAAAALITAAARPETIHALVSRGGRPDLADNVLETVRAPVLLVVGGADDDVLALNQGAMQRLYCPNRLHVVPGASHLFTEPGALDEVCDVAIDWLDRHVLRP</sequence>
<dbReference type="AlphaFoldDB" id="A0A1T4NDT9"/>
<dbReference type="EMBL" id="FUWS01000003">
    <property type="protein sequence ID" value="SJZ77303.1"/>
    <property type="molecule type" value="Genomic_DNA"/>
</dbReference>
<evidence type="ECO:0000313" key="2">
    <source>
        <dbReference type="EMBL" id="SJZ77303.1"/>
    </source>
</evidence>
<dbReference type="PANTHER" id="PTHR13136:SF11">
    <property type="entry name" value="TESTIS-EXPRESSED PROTEIN 30"/>
    <property type="match status" value="1"/>
</dbReference>
<dbReference type="InterPro" id="IPR029058">
    <property type="entry name" value="AB_hydrolase_fold"/>
</dbReference>
<dbReference type="STRING" id="1122192.SAMN02745673_01398"/>
<dbReference type="SUPFAM" id="SSF53474">
    <property type="entry name" value="alpha/beta-Hydrolases"/>
    <property type="match status" value="1"/>
</dbReference>
<dbReference type="Pfam" id="PF01738">
    <property type="entry name" value="DLH"/>
    <property type="match status" value="1"/>
</dbReference>
<dbReference type="RefSeq" id="WP_078760781.1">
    <property type="nucleotide sequence ID" value="NZ_FUWS01000003.1"/>
</dbReference>
<name>A0A1T4NDT9_9ACTN</name>
<evidence type="ECO:0000259" key="1">
    <source>
        <dbReference type="Pfam" id="PF01738"/>
    </source>
</evidence>
<dbReference type="InterPro" id="IPR002925">
    <property type="entry name" value="Dienelactn_hydro"/>
</dbReference>
<protein>
    <submittedName>
        <fullName evidence="2">Alpha/beta hydrolase family protein</fullName>
    </submittedName>
</protein>
<gene>
    <name evidence="2" type="ORF">SAMN02745673_01398</name>
</gene>
<dbReference type="Gene3D" id="3.40.50.1820">
    <property type="entry name" value="alpha/beta hydrolase"/>
    <property type="match status" value="1"/>
</dbReference>
<evidence type="ECO:0000313" key="3">
    <source>
        <dbReference type="Proteomes" id="UP000190637"/>
    </source>
</evidence>